<dbReference type="Proteomes" id="UP001054945">
    <property type="component" value="Unassembled WGS sequence"/>
</dbReference>
<proteinExistence type="predicted"/>
<dbReference type="AlphaFoldDB" id="A0AAV4R6T3"/>
<evidence type="ECO:0000313" key="1">
    <source>
        <dbReference type="EMBL" id="GIY16046.1"/>
    </source>
</evidence>
<evidence type="ECO:0000313" key="2">
    <source>
        <dbReference type="Proteomes" id="UP001054945"/>
    </source>
</evidence>
<dbReference type="EMBL" id="BPLR01007322">
    <property type="protein sequence ID" value="GIY16046.1"/>
    <property type="molecule type" value="Genomic_DNA"/>
</dbReference>
<name>A0AAV4R6T3_CAEEX</name>
<gene>
    <name evidence="1" type="ORF">CEXT_108821</name>
</gene>
<accession>A0AAV4R6T3</accession>
<comment type="caution">
    <text evidence="1">The sequence shown here is derived from an EMBL/GenBank/DDBJ whole genome shotgun (WGS) entry which is preliminary data.</text>
</comment>
<sequence>MSQRMGRDVPSRRKKEHYPVIVCFQFCFTTPMGDESVILCNTSRHGDGMGKGVPRKGMRSDFRFFTKGSRILTAMLTTYKYLGKAERMGDVTCDNDNGHFRYASAFLE</sequence>
<keyword evidence="2" id="KW-1185">Reference proteome</keyword>
<protein>
    <submittedName>
        <fullName evidence="1">Uncharacterized protein</fullName>
    </submittedName>
</protein>
<organism evidence="1 2">
    <name type="scientific">Caerostris extrusa</name>
    <name type="common">Bark spider</name>
    <name type="synonym">Caerostris bankana</name>
    <dbReference type="NCBI Taxonomy" id="172846"/>
    <lineage>
        <taxon>Eukaryota</taxon>
        <taxon>Metazoa</taxon>
        <taxon>Ecdysozoa</taxon>
        <taxon>Arthropoda</taxon>
        <taxon>Chelicerata</taxon>
        <taxon>Arachnida</taxon>
        <taxon>Araneae</taxon>
        <taxon>Araneomorphae</taxon>
        <taxon>Entelegynae</taxon>
        <taxon>Araneoidea</taxon>
        <taxon>Araneidae</taxon>
        <taxon>Caerostris</taxon>
    </lineage>
</organism>
<reference evidence="1 2" key="1">
    <citation type="submission" date="2021-06" db="EMBL/GenBank/DDBJ databases">
        <title>Caerostris extrusa draft genome.</title>
        <authorList>
            <person name="Kono N."/>
            <person name="Arakawa K."/>
        </authorList>
    </citation>
    <scope>NUCLEOTIDE SEQUENCE [LARGE SCALE GENOMIC DNA]</scope>
</reference>